<organism evidence="2 3">
    <name type="scientific">Streptomyces fagopyri</name>
    <dbReference type="NCBI Taxonomy" id="2662397"/>
    <lineage>
        <taxon>Bacteria</taxon>
        <taxon>Bacillati</taxon>
        <taxon>Actinomycetota</taxon>
        <taxon>Actinomycetes</taxon>
        <taxon>Kitasatosporales</taxon>
        <taxon>Streptomycetaceae</taxon>
        <taxon>Streptomyces</taxon>
    </lineage>
</organism>
<evidence type="ECO:0000313" key="2">
    <source>
        <dbReference type="EMBL" id="QFZ77913.1"/>
    </source>
</evidence>
<sequence length="111" mass="11738">MVEGAARVVSHPGLRRGGKLVRVAVPAYGTLRGPVHGTVRDTSVTGYDPGTRQGLAEVRRPHTAGRTVSVHGPVRPRSDHGTRPHASVDEPTAMPRGRARTGIVRDPGTGR</sequence>
<protein>
    <submittedName>
        <fullName evidence="2">Uncharacterized protein</fullName>
    </submittedName>
</protein>
<dbReference type="AlphaFoldDB" id="A0A5Q0LLE3"/>
<accession>A0A5Q0LLE3</accession>
<evidence type="ECO:0000313" key="3">
    <source>
        <dbReference type="Proteomes" id="UP000326179"/>
    </source>
</evidence>
<reference evidence="2 3" key="1">
    <citation type="submission" date="2019-10" db="EMBL/GenBank/DDBJ databases">
        <title>A novel species.</title>
        <authorList>
            <person name="Gao J."/>
        </authorList>
    </citation>
    <scope>NUCLEOTIDE SEQUENCE [LARGE SCALE GENOMIC DNA]</scope>
    <source>
        <strain evidence="2 3">QMT-28</strain>
    </source>
</reference>
<keyword evidence="3" id="KW-1185">Reference proteome</keyword>
<dbReference type="EMBL" id="CP045643">
    <property type="protein sequence ID" value="QFZ77913.1"/>
    <property type="molecule type" value="Genomic_DNA"/>
</dbReference>
<feature type="compositionally biased region" description="Basic and acidic residues" evidence="1">
    <location>
        <begin position="76"/>
        <end position="88"/>
    </location>
</feature>
<name>A0A5Q0LLE3_9ACTN</name>
<evidence type="ECO:0000256" key="1">
    <source>
        <dbReference type="SAM" id="MobiDB-lite"/>
    </source>
</evidence>
<dbReference type="Proteomes" id="UP000326179">
    <property type="component" value="Chromosome"/>
</dbReference>
<gene>
    <name evidence="2" type="ORF">GFH48_35630</name>
</gene>
<proteinExistence type="predicted"/>
<dbReference type="RefSeq" id="WP_153292093.1">
    <property type="nucleotide sequence ID" value="NZ_CP045643.1"/>
</dbReference>
<feature type="region of interest" description="Disordered" evidence="1">
    <location>
        <begin position="62"/>
        <end position="111"/>
    </location>
</feature>
<dbReference type="KEGG" id="sfy:GFH48_35630"/>